<dbReference type="RefSeq" id="WP_008508986.1">
    <property type="nucleotide sequence ID" value="NZ_CM001403.1"/>
</dbReference>
<dbReference type="EMBL" id="CM001403">
    <property type="protein sequence ID" value="EHQ28234.1"/>
    <property type="molecule type" value="Genomic_DNA"/>
</dbReference>
<dbReference type="OrthoDB" id="594989at2"/>
<keyword evidence="3" id="KW-1185">Reference proteome</keyword>
<keyword evidence="1" id="KW-1133">Transmembrane helix</keyword>
<dbReference type="HOGENOM" id="CLU_132526_1_0_10"/>
<feature type="transmembrane region" description="Helical" evidence="1">
    <location>
        <begin position="122"/>
        <end position="141"/>
    </location>
</feature>
<evidence type="ECO:0000313" key="3">
    <source>
        <dbReference type="Proteomes" id="UP000002774"/>
    </source>
</evidence>
<dbReference type="InterPro" id="IPR025635">
    <property type="entry name" value="DUF4293"/>
</dbReference>
<evidence type="ECO:0000256" key="1">
    <source>
        <dbReference type="SAM" id="Phobius"/>
    </source>
</evidence>
<sequence>MIQRLQSIYLFCASLAIYALFIFPIAHNVYIGTIPKTVKVTGIYEDLGGQMQRTTSFLALTIVTIIMGLIPLIILMLYKNRKQQMALCYGFIFAMIGFSFWMSQTVQNVVETARIRTENYGIGALLTSISIVFILLAIKGIKNDEKLIKSADRLR</sequence>
<gene>
    <name evidence="2" type="ORF">Mucpa_4143</name>
</gene>
<feature type="transmembrane region" description="Helical" evidence="1">
    <location>
        <begin position="7"/>
        <end position="26"/>
    </location>
</feature>
<feature type="transmembrane region" description="Helical" evidence="1">
    <location>
        <begin position="57"/>
        <end position="78"/>
    </location>
</feature>
<dbReference type="Pfam" id="PF14126">
    <property type="entry name" value="DUF4293"/>
    <property type="match status" value="1"/>
</dbReference>
<accession>H1Y2Q5</accession>
<feature type="transmembrane region" description="Helical" evidence="1">
    <location>
        <begin position="85"/>
        <end position="102"/>
    </location>
</feature>
<keyword evidence="1" id="KW-0472">Membrane</keyword>
<dbReference type="STRING" id="714943.Mucpa_4143"/>
<organism evidence="2 3">
    <name type="scientific">Mucilaginibacter paludis DSM 18603</name>
    <dbReference type="NCBI Taxonomy" id="714943"/>
    <lineage>
        <taxon>Bacteria</taxon>
        <taxon>Pseudomonadati</taxon>
        <taxon>Bacteroidota</taxon>
        <taxon>Sphingobacteriia</taxon>
        <taxon>Sphingobacteriales</taxon>
        <taxon>Sphingobacteriaceae</taxon>
        <taxon>Mucilaginibacter</taxon>
    </lineage>
</organism>
<evidence type="ECO:0000313" key="2">
    <source>
        <dbReference type="EMBL" id="EHQ28234.1"/>
    </source>
</evidence>
<dbReference type="AlphaFoldDB" id="H1Y2Q5"/>
<reference evidence="2" key="1">
    <citation type="submission" date="2011-09" db="EMBL/GenBank/DDBJ databases">
        <title>The permanent draft genome of Mucilaginibacter paludis DSM 18603.</title>
        <authorList>
            <consortium name="US DOE Joint Genome Institute (JGI-PGF)"/>
            <person name="Lucas S."/>
            <person name="Han J."/>
            <person name="Lapidus A."/>
            <person name="Bruce D."/>
            <person name="Goodwin L."/>
            <person name="Pitluck S."/>
            <person name="Peters L."/>
            <person name="Kyrpides N."/>
            <person name="Mavromatis K."/>
            <person name="Ivanova N."/>
            <person name="Mikhailova N."/>
            <person name="Held B."/>
            <person name="Detter J.C."/>
            <person name="Tapia R."/>
            <person name="Han C."/>
            <person name="Land M."/>
            <person name="Hauser L."/>
            <person name="Markowitz V."/>
            <person name="Cheng J.-F."/>
            <person name="Hugenholtz P."/>
            <person name="Woyke T."/>
            <person name="Wu D."/>
            <person name="Tindall B."/>
            <person name="Brambilla E."/>
            <person name="Klenk H.-P."/>
            <person name="Eisen J.A."/>
        </authorList>
    </citation>
    <scope>NUCLEOTIDE SEQUENCE [LARGE SCALE GENOMIC DNA]</scope>
    <source>
        <strain evidence="2">DSM 18603</strain>
    </source>
</reference>
<dbReference type="Proteomes" id="UP000002774">
    <property type="component" value="Chromosome"/>
</dbReference>
<keyword evidence="1" id="KW-0812">Transmembrane</keyword>
<protein>
    <submittedName>
        <fullName evidence="2">Membrane protein</fullName>
    </submittedName>
</protein>
<name>H1Y2Q5_9SPHI</name>
<dbReference type="eggNOG" id="ENOG503333M">
    <property type="taxonomic scope" value="Bacteria"/>
</dbReference>
<proteinExistence type="predicted"/>